<comment type="similarity">
    <text evidence="1">Belongs to the amidase family.</text>
</comment>
<dbReference type="Proteomes" id="UP000184440">
    <property type="component" value="Unassembled WGS sequence"/>
</dbReference>
<dbReference type="Gene3D" id="3.90.1300.10">
    <property type="entry name" value="Amidase signature (AS) domain"/>
    <property type="match status" value="1"/>
</dbReference>
<dbReference type="Pfam" id="PF01425">
    <property type="entry name" value="Amidase"/>
    <property type="match status" value="2"/>
</dbReference>
<evidence type="ECO:0000256" key="1">
    <source>
        <dbReference type="ARBA" id="ARBA00009199"/>
    </source>
</evidence>
<dbReference type="STRING" id="134849.SAMN05443668_103584"/>
<dbReference type="EMBL" id="FRCS01000003">
    <property type="protein sequence ID" value="SHN19599.1"/>
    <property type="molecule type" value="Genomic_DNA"/>
</dbReference>
<keyword evidence="3" id="KW-0808">Transferase</keyword>
<dbReference type="RefSeq" id="WP_073256757.1">
    <property type="nucleotide sequence ID" value="NZ_FRCS01000003.1"/>
</dbReference>
<dbReference type="InterPro" id="IPR036928">
    <property type="entry name" value="AS_sf"/>
</dbReference>
<dbReference type="InterPro" id="IPR023631">
    <property type="entry name" value="Amidase_dom"/>
</dbReference>
<keyword evidence="4" id="KW-1185">Reference proteome</keyword>
<proteinExistence type="inferred from homology"/>
<dbReference type="PANTHER" id="PTHR11895">
    <property type="entry name" value="TRANSAMIDASE"/>
    <property type="match status" value="1"/>
</dbReference>
<dbReference type="AlphaFoldDB" id="A0A1M7PQB9"/>
<organism evidence="3 4">
    <name type="scientific">Cryptosporangium aurantiacum</name>
    <dbReference type="NCBI Taxonomy" id="134849"/>
    <lineage>
        <taxon>Bacteria</taxon>
        <taxon>Bacillati</taxon>
        <taxon>Actinomycetota</taxon>
        <taxon>Actinomycetes</taxon>
        <taxon>Cryptosporangiales</taxon>
        <taxon>Cryptosporangiaceae</taxon>
        <taxon>Cryptosporangium</taxon>
    </lineage>
</organism>
<protein>
    <submittedName>
        <fullName evidence="3">Aspartyl-tRNA(Asn)/glutamyl-tRNA(Gln) amidotransferase subunit A</fullName>
    </submittedName>
</protein>
<feature type="domain" description="Amidase" evidence="2">
    <location>
        <begin position="350"/>
        <end position="454"/>
    </location>
</feature>
<evidence type="ECO:0000259" key="2">
    <source>
        <dbReference type="Pfam" id="PF01425"/>
    </source>
</evidence>
<accession>A0A1M7PQB9</accession>
<dbReference type="InterPro" id="IPR000120">
    <property type="entry name" value="Amidase"/>
</dbReference>
<dbReference type="PANTHER" id="PTHR11895:SF7">
    <property type="entry name" value="GLUTAMYL-TRNA(GLN) AMIDOTRANSFERASE SUBUNIT A, MITOCHONDRIAL"/>
    <property type="match status" value="1"/>
</dbReference>
<gene>
    <name evidence="3" type="ORF">SAMN05443668_103584</name>
</gene>
<dbReference type="GO" id="GO:0016740">
    <property type="term" value="F:transferase activity"/>
    <property type="evidence" value="ECO:0007669"/>
    <property type="project" value="UniProtKB-KW"/>
</dbReference>
<feature type="domain" description="Amidase" evidence="2">
    <location>
        <begin position="27"/>
        <end position="316"/>
    </location>
</feature>
<dbReference type="OrthoDB" id="5175573at2"/>
<reference evidence="3 4" key="1">
    <citation type="submission" date="2016-11" db="EMBL/GenBank/DDBJ databases">
        <authorList>
            <person name="Jaros S."/>
            <person name="Januszkiewicz K."/>
            <person name="Wedrychowicz H."/>
        </authorList>
    </citation>
    <scope>NUCLEOTIDE SEQUENCE [LARGE SCALE GENOMIC DNA]</scope>
    <source>
        <strain evidence="3 4">DSM 46144</strain>
    </source>
</reference>
<dbReference type="SUPFAM" id="SSF75304">
    <property type="entry name" value="Amidase signature (AS) enzymes"/>
    <property type="match status" value="1"/>
</dbReference>
<evidence type="ECO:0000313" key="3">
    <source>
        <dbReference type="EMBL" id="SHN19599.1"/>
    </source>
</evidence>
<evidence type="ECO:0000313" key="4">
    <source>
        <dbReference type="Proteomes" id="UP000184440"/>
    </source>
</evidence>
<name>A0A1M7PQB9_9ACTN</name>
<sequence>MTEELTWLDAWSIRELIVRGEISATTVVDHFLGRIEEFNPTLRAFAHLDPTSARKQARLADEAQRQGDTLGPLHGIPIAVKENLSVAGVAFSFPRRGMSGVSAYDAIAVERLRAAGAVIVGTNTMMGTSAARPSEAQPEAPMVGMFNWAAEARNPWDTARVPGWSSAGGAAATAAGLLPVTIGSDGGGSTRLPAAFSGVVGVHPTQGLIPHVDYTRAALRLTATNGPLTRSVRDAALVTQVLAGPDGRDYICIQQQPADYLAALEDGIDGMRLAWTDDYGFAAEHATEESPRVIALAREVAFGLHRAGAVVEETSMVWESARRGGGPGVGEPAVYEIDVSANTHPLPATDPELYRAALEWRARNWEGFQSLFADYDLLLSVTSQHIAPTWEEWQDSWTTAKHAAVPGGYAEIYTAHTVLFNLLGFPAVTVPCGFVDGMPVGLQIVGPPSSEDRIFRLASAVQQAYPRSERPSLS</sequence>